<dbReference type="GO" id="GO:0003677">
    <property type="term" value="F:DNA binding"/>
    <property type="evidence" value="ECO:0007669"/>
    <property type="project" value="InterPro"/>
</dbReference>
<reference evidence="2 3" key="1">
    <citation type="journal article" date="2014" name="FEMS Microbiol. Ecol.">
        <title>Sphaerotilus natans encrusted with nanoball-shaped Fe(III) oxide minerals formed by nitrate-reducing mixotrophic Fe(II) oxidation.</title>
        <authorList>
            <person name="Park S."/>
            <person name="Kim D.H."/>
            <person name="Lee J.H."/>
            <person name="Hur H.G."/>
        </authorList>
    </citation>
    <scope>NUCLEOTIDE SEQUENCE [LARGE SCALE GENOMIC DNA]</scope>
    <source>
        <strain evidence="2 3">DSM 6575</strain>
    </source>
</reference>
<comment type="caution">
    <text evidence="2">The sequence shown here is derived from an EMBL/GenBank/DDBJ whole genome shotgun (WGS) entry which is preliminary data.</text>
</comment>
<keyword evidence="3" id="KW-1185">Reference proteome</keyword>
<dbReference type="Proteomes" id="UP000026714">
    <property type="component" value="Unassembled WGS sequence"/>
</dbReference>
<dbReference type="SUPFAM" id="SSF47413">
    <property type="entry name" value="lambda repressor-like DNA-binding domains"/>
    <property type="match status" value="1"/>
</dbReference>
<dbReference type="PROSITE" id="PS50943">
    <property type="entry name" value="HTH_CROC1"/>
    <property type="match status" value="1"/>
</dbReference>
<dbReference type="eggNOG" id="COG1476">
    <property type="taxonomic scope" value="Bacteria"/>
</dbReference>
<accession>A0A059KJ78</accession>
<dbReference type="AlphaFoldDB" id="A0A059KJ78"/>
<evidence type="ECO:0000313" key="3">
    <source>
        <dbReference type="Proteomes" id="UP000026714"/>
    </source>
</evidence>
<gene>
    <name evidence="2" type="ORF">X805_31470</name>
</gene>
<name>A0A059KJ78_9BURK</name>
<dbReference type="STRING" id="34103.SAMN05421778_1221"/>
<organism evidence="2 3">
    <name type="scientific">Sphaerotilus natans subsp. natans DSM 6575</name>
    <dbReference type="NCBI Taxonomy" id="1286631"/>
    <lineage>
        <taxon>Bacteria</taxon>
        <taxon>Pseudomonadati</taxon>
        <taxon>Pseudomonadota</taxon>
        <taxon>Betaproteobacteria</taxon>
        <taxon>Burkholderiales</taxon>
        <taxon>Sphaerotilaceae</taxon>
        <taxon>Sphaerotilus</taxon>
    </lineage>
</organism>
<sequence length="219" mass="23557">MSSFVAPSDESINIDALRALIGNQVCDKDSLCKLIGQRIRIARESTGLTGHLMAARIGHANGTQLSLWEMGIRMPPLWSLILLAAETGVSLDYLAGVSDEMAPDPSVAMRRSAVSQARLAIDAVARLVADASIRLSCEVSAAEHAWRHVRDDFTELVAALKRVRDQNGTLFDEHIRGGARLLAAADRISTSVANLERAATTPARLRTEIEAGASVFMAI</sequence>
<dbReference type="RefSeq" id="WP_037483960.1">
    <property type="nucleotide sequence ID" value="NZ_AZRA01000090.1"/>
</dbReference>
<dbReference type="CDD" id="cd00093">
    <property type="entry name" value="HTH_XRE"/>
    <property type="match status" value="1"/>
</dbReference>
<dbReference type="Gene3D" id="1.10.260.40">
    <property type="entry name" value="lambda repressor-like DNA-binding domains"/>
    <property type="match status" value="1"/>
</dbReference>
<feature type="domain" description="HTH cro/C1-type" evidence="1">
    <location>
        <begin position="39"/>
        <end position="94"/>
    </location>
</feature>
<dbReference type="InterPro" id="IPR001387">
    <property type="entry name" value="Cro/C1-type_HTH"/>
</dbReference>
<dbReference type="EMBL" id="AZRA01000090">
    <property type="protein sequence ID" value="KDB51289.1"/>
    <property type="molecule type" value="Genomic_DNA"/>
</dbReference>
<evidence type="ECO:0000313" key="2">
    <source>
        <dbReference type="EMBL" id="KDB51289.1"/>
    </source>
</evidence>
<proteinExistence type="predicted"/>
<evidence type="ECO:0000259" key="1">
    <source>
        <dbReference type="PROSITE" id="PS50943"/>
    </source>
</evidence>
<dbReference type="InterPro" id="IPR010982">
    <property type="entry name" value="Lambda_DNA-bd_dom_sf"/>
</dbReference>
<protein>
    <recommendedName>
        <fullName evidence="1">HTH cro/C1-type domain-containing protein</fullName>
    </recommendedName>
</protein>